<geneLocation type="plasmid" evidence="1 2">
    <name>pRgalR602c</name>
</geneLocation>
<keyword evidence="1" id="KW-0614">Plasmid</keyword>
<dbReference type="Pfam" id="PF20132">
    <property type="entry name" value="DUF6522"/>
    <property type="match status" value="1"/>
</dbReference>
<dbReference type="RefSeq" id="WP_040115453.1">
    <property type="nucleotide sequence ID" value="NZ_CP006880.1"/>
</dbReference>
<dbReference type="AlphaFoldDB" id="A0A0B4XB18"/>
<sequence>MQITRDDNGDFILNPAELSSRFGLSGTEFRRKLQMGLVASTVEIGEGEDLGLQRLSLRIGNRIWRAILDNSDKVISEEMTFARAGTMKRTSRRKLA</sequence>
<organism evidence="1 2">
    <name type="scientific">Rhizobium gallicum bv. gallicum R602sp</name>
    <dbReference type="NCBI Taxonomy" id="1041138"/>
    <lineage>
        <taxon>Bacteria</taxon>
        <taxon>Pseudomonadati</taxon>
        <taxon>Pseudomonadota</taxon>
        <taxon>Alphaproteobacteria</taxon>
        <taxon>Hyphomicrobiales</taxon>
        <taxon>Rhizobiaceae</taxon>
        <taxon>Rhizobium/Agrobacterium group</taxon>
        <taxon>Rhizobium</taxon>
    </lineage>
</organism>
<dbReference type="HOGENOM" id="CLU_166865_1_0_5"/>
<reference evidence="1 2" key="1">
    <citation type="submission" date="2013-11" db="EMBL/GenBank/DDBJ databases">
        <title>Complete genome sequence of Rhizobium gallicum bv. gallicum R602.</title>
        <authorList>
            <person name="Bustos P."/>
            <person name="Santamaria R.I."/>
            <person name="Lozano L."/>
            <person name="Acosta J.L."/>
            <person name="Ormeno-Orrillo E."/>
            <person name="Rogel M.A."/>
            <person name="Romero D."/>
            <person name="Cevallos M.A."/>
            <person name="Martinez-Romero E."/>
            <person name="Gonzalez V."/>
        </authorList>
    </citation>
    <scope>NUCLEOTIDE SEQUENCE [LARGE SCALE GENOMIC DNA]</scope>
    <source>
        <strain evidence="1 2">R602</strain>
        <plasmid evidence="1 2">pRgalR602c</plasmid>
    </source>
</reference>
<keyword evidence="2" id="KW-1185">Reference proteome</keyword>
<name>A0A0B4XB18_9HYPH</name>
<dbReference type="KEGG" id="rga:RGR602_PC01159"/>
<accession>A0A0B4XB18</accession>
<evidence type="ECO:0000313" key="2">
    <source>
        <dbReference type="Proteomes" id="UP000031368"/>
    </source>
</evidence>
<proteinExistence type="predicted"/>
<dbReference type="EMBL" id="CP006880">
    <property type="protein sequence ID" value="AJD45189.1"/>
    <property type="molecule type" value="Genomic_DNA"/>
</dbReference>
<dbReference type="InterPro" id="IPR045389">
    <property type="entry name" value="DUF6522"/>
</dbReference>
<protein>
    <submittedName>
        <fullName evidence="1">Uncharacterized protein</fullName>
    </submittedName>
</protein>
<gene>
    <name evidence="1" type="ORF">RGR602_PC01159</name>
</gene>
<evidence type="ECO:0000313" key="1">
    <source>
        <dbReference type="EMBL" id="AJD45189.1"/>
    </source>
</evidence>
<dbReference type="Proteomes" id="UP000031368">
    <property type="component" value="Plasmid pRgalR602c"/>
</dbReference>